<dbReference type="InterPro" id="IPR003422">
    <property type="entry name" value="Cyt_b-c1_6"/>
</dbReference>
<feature type="disulfide bond" evidence="10">
    <location>
        <begin position="39"/>
        <end position="83"/>
    </location>
</feature>
<dbReference type="OrthoDB" id="405848at2759"/>
<dbReference type="InterPro" id="IPR023184">
    <property type="entry name" value="Ubol_cytC_Rdtase_hinge_dom"/>
</dbReference>
<keyword evidence="6 9" id="KW-0249">Electron transport</keyword>
<keyword evidence="4 9" id="KW-0679">Respiratory chain</keyword>
<feature type="compositionally biased region" description="Basic and acidic residues" evidence="11">
    <location>
        <begin position="1"/>
        <end position="10"/>
    </location>
</feature>
<reference evidence="13" key="1">
    <citation type="submission" date="2022-11" db="UniProtKB">
        <authorList>
            <consortium name="EnsemblMetazoa"/>
        </authorList>
    </citation>
    <scope>IDENTIFICATION</scope>
</reference>
<dbReference type="EnsemblMetazoa" id="XM_038218733.1">
    <property type="protein sequence ID" value="XP_038074661.1"/>
    <property type="gene ID" value="LOC119742614"/>
</dbReference>
<dbReference type="GO" id="GO:0005743">
    <property type="term" value="C:mitochondrial inner membrane"/>
    <property type="evidence" value="ECO:0007669"/>
    <property type="project" value="UniProtKB-SubCell"/>
</dbReference>
<feature type="region of interest" description="Disordered" evidence="11">
    <location>
        <begin position="1"/>
        <end position="30"/>
    </location>
</feature>
<name>A0A914BFF3_PATMI</name>
<dbReference type="RefSeq" id="XP_038074661.1">
    <property type="nucleotide sequence ID" value="XM_038218733.1"/>
</dbReference>
<dbReference type="Pfam" id="PF02320">
    <property type="entry name" value="UCR_hinge"/>
    <property type="match status" value="1"/>
</dbReference>
<dbReference type="GO" id="GO:0006122">
    <property type="term" value="P:mitochondrial electron transport, ubiquinol to cytochrome c"/>
    <property type="evidence" value="ECO:0007669"/>
    <property type="project" value="InterPro"/>
</dbReference>
<proteinExistence type="inferred from homology"/>
<comment type="similarity">
    <text evidence="2 9">Belongs to the UQCRH/QCR6 family.</text>
</comment>
<sequence length="93" mass="11022">MAIDDERLFENDPPEEEEEEEEEDEEDIVDPRDEILENCREDSHCAGFKQELEVCQERVTSRSNTEETCTQELFDFLHCVDHCASEKIFKHVK</sequence>
<evidence type="ECO:0000256" key="10">
    <source>
        <dbReference type="PIRSR" id="PIRSR000019-1"/>
    </source>
</evidence>
<feature type="compositionally biased region" description="Acidic residues" evidence="11">
    <location>
        <begin position="12"/>
        <end position="28"/>
    </location>
</feature>
<dbReference type="AlphaFoldDB" id="A0A914BFF3"/>
<evidence type="ECO:0000313" key="14">
    <source>
        <dbReference type="Proteomes" id="UP000887568"/>
    </source>
</evidence>
<keyword evidence="14" id="KW-1185">Reference proteome</keyword>
<evidence type="ECO:0000259" key="12">
    <source>
        <dbReference type="Pfam" id="PF02320"/>
    </source>
</evidence>
<evidence type="ECO:0000256" key="3">
    <source>
        <dbReference type="ARBA" id="ARBA00022448"/>
    </source>
</evidence>
<evidence type="ECO:0000256" key="7">
    <source>
        <dbReference type="ARBA" id="ARBA00023128"/>
    </source>
</evidence>
<comment type="function">
    <text evidence="9">Component of the ubiquinol-cytochrome c oxidoreductase, a multisubunit transmembrane complex that is part of the mitochondrial electron transport chain which drives oxidative phosphorylation.</text>
</comment>
<protein>
    <recommendedName>
        <fullName evidence="9">Cytochrome b-c1 complex subunit 6</fullName>
    </recommendedName>
</protein>
<accession>A0A914BFF3</accession>
<evidence type="ECO:0000256" key="1">
    <source>
        <dbReference type="ARBA" id="ARBA00004137"/>
    </source>
</evidence>
<keyword evidence="8 9" id="KW-0472">Membrane</keyword>
<keyword evidence="5 9" id="KW-0999">Mitochondrion inner membrane</keyword>
<dbReference type="SUPFAM" id="SSF81531">
    <property type="entry name" value="Non-heme 11 kDa protein of cytochrome bc1 complex (Ubiquinol-cytochrome c reductase)"/>
    <property type="match status" value="1"/>
</dbReference>
<dbReference type="PANTHER" id="PTHR15336">
    <property type="entry name" value="UBIQUINOL-CYTOCHROME C REDUCTASE COMPLEX 7.8 KDA PROTEIN"/>
    <property type="match status" value="1"/>
</dbReference>
<evidence type="ECO:0000256" key="4">
    <source>
        <dbReference type="ARBA" id="ARBA00022660"/>
    </source>
</evidence>
<dbReference type="PANTHER" id="PTHR15336:SF0">
    <property type="entry name" value="CYTOCHROME B-C1 COMPLEX SUBUNIT 6, MITOCHONDRIAL"/>
    <property type="match status" value="1"/>
</dbReference>
<keyword evidence="10" id="KW-1015">Disulfide bond</keyword>
<evidence type="ECO:0000256" key="8">
    <source>
        <dbReference type="ARBA" id="ARBA00023136"/>
    </source>
</evidence>
<dbReference type="PIRSF" id="PIRSF000019">
    <property type="entry name" value="Bc1_11K"/>
    <property type="match status" value="1"/>
</dbReference>
<dbReference type="InterPro" id="IPR036811">
    <property type="entry name" value="Ubol_cytC_Rdtase_hinge_dom_sf"/>
</dbReference>
<keyword evidence="7 9" id="KW-0496">Mitochondrion</keyword>
<keyword evidence="3 9" id="KW-0813">Transport</keyword>
<dbReference type="FunFam" id="1.10.287.20:FF:000005">
    <property type="entry name" value="Cytochrome b-c1 complex subunit 6"/>
    <property type="match status" value="1"/>
</dbReference>
<comment type="subcellular location">
    <subcellularLocation>
        <location evidence="1">Mitochondrion inner membrane</location>
        <topology evidence="1">Peripheral membrane protein</topology>
        <orientation evidence="1">Intermembrane side</orientation>
    </subcellularLocation>
</comment>
<dbReference type="GeneID" id="119742614"/>
<evidence type="ECO:0000256" key="6">
    <source>
        <dbReference type="ARBA" id="ARBA00022982"/>
    </source>
</evidence>
<feature type="disulfide bond" evidence="10">
    <location>
        <begin position="55"/>
        <end position="69"/>
    </location>
</feature>
<evidence type="ECO:0000313" key="13">
    <source>
        <dbReference type="EnsemblMetazoa" id="XP_038074661.1"/>
    </source>
</evidence>
<dbReference type="Proteomes" id="UP000887568">
    <property type="component" value="Unplaced"/>
</dbReference>
<evidence type="ECO:0000256" key="2">
    <source>
        <dbReference type="ARBA" id="ARBA00006498"/>
    </source>
</evidence>
<organism evidence="13 14">
    <name type="scientific">Patiria miniata</name>
    <name type="common">Bat star</name>
    <name type="synonym">Asterina miniata</name>
    <dbReference type="NCBI Taxonomy" id="46514"/>
    <lineage>
        <taxon>Eukaryota</taxon>
        <taxon>Metazoa</taxon>
        <taxon>Echinodermata</taxon>
        <taxon>Eleutherozoa</taxon>
        <taxon>Asterozoa</taxon>
        <taxon>Asteroidea</taxon>
        <taxon>Valvatacea</taxon>
        <taxon>Valvatida</taxon>
        <taxon>Asterinidae</taxon>
        <taxon>Patiria</taxon>
    </lineage>
</organism>
<dbReference type="Gene3D" id="1.10.287.20">
    <property type="entry name" value="Ubiquinol-cytochrome C reductase hinge domain"/>
    <property type="match status" value="1"/>
</dbReference>
<evidence type="ECO:0000256" key="9">
    <source>
        <dbReference type="PIRNR" id="PIRNR000019"/>
    </source>
</evidence>
<dbReference type="OMA" id="NTCNDRV"/>
<evidence type="ECO:0000256" key="11">
    <source>
        <dbReference type="SAM" id="MobiDB-lite"/>
    </source>
</evidence>
<feature type="domain" description="Ubiquinol-cytochrome C reductase hinge" evidence="12">
    <location>
        <begin position="30"/>
        <end position="93"/>
    </location>
</feature>
<evidence type="ECO:0000256" key="5">
    <source>
        <dbReference type="ARBA" id="ARBA00022792"/>
    </source>
</evidence>